<accession>A0A1I9SAQ2</accession>
<gene>
    <name evidence="1" type="ORF">SEA_WEASELS2_280</name>
</gene>
<dbReference type="Proteomes" id="UP000224902">
    <property type="component" value="Segment"/>
</dbReference>
<proteinExistence type="predicted"/>
<sequence>MTTTFEKWSDFRANYSDKPTVDVEILPDVRHCDKCDALLKIEKGRYDMGRWVHVVEPAEEHYTRPKTRCKFCHSEEHATYHQFAWHDSVDCTRCGGRDGYAIGD</sequence>
<reference evidence="2" key="1">
    <citation type="submission" date="2016-08" db="EMBL/GenBank/DDBJ databases">
        <authorList>
            <person name="Seilhamer J.J."/>
        </authorList>
    </citation>
    <scope>NUCLEOTIDE SEQUENCE [LARGE SCALE GENOMIC DNA]</scope>
</reference>
<evidence type="ECO:0000313" key="1">
    <source>
        <dbReference type="EMBL" id="AOZ63858.1"/>
    </source>
</evidence>
<evidence type="ECO:0000313" key="2">
    <source>
        <dbReference type="Proteomes" id="UP000224902"/>
    </source>
</evidence>
<protein>
    <submittedName>
        <fullName evidence="1">Uncharacterized protein</fullName>
    </submittedName>
</protein>
<organism evidence="1 2">
    <name type="scientific">Rhodococcus phage Weasels2</name>
    <dbReference type="NCBI Taxonomy" id="1897437"/>
    <lineage>
        <taxon>Viruses</taxon>
        <taxon>Duplodnaviria</taxon>
        <taxon>Heunggongvirae</taxon>
        <taxon>Uroviricota</taxon>
        <taxon>Caudoviricetes</taxon>
        <taxon>Weaselvirus</taxon>
        <taxon>Weaselvirus weasel</taxon>
    </lineage>
</organism>
<keyword evidence="2" id="KW-1185">Reference proteome</keyword>
<name>A0A1I9SAQ2_9CAUD</name>
<dbReference type="EMBL" id="KX774321">
    <property type="protein sequence ID" value="AOZ63858.1"/>
    <property type="molecule type" value="Genomic_DNA"/>
</dbReference>